<dbReference type="Proteomes" id="UP000253606">
    <property type="component" value="Chromosome"/>
</dbReference>
<keyword evidence="2" id="KW-1185">Reference proteome</keyword>
<name>A0A2Z5G4G9_9BACT</name>
<proteinExistence type="predicted"/>
<dbReference type="SUPFAM" id="SSF142906">
    <property type="entry name" value="YjbR-like"/>
    <property type="match status" value="1"/>
</dbReference>
<sequence>MGATKMSGSELRNKVTPQLSEVINIQDRMLQPIADPRQLSPLIEEADKSVRATLGTLVQHAPKTKRSSVVISIGSAQTYLRTARFERLTKICLALPGVRTENIGNSATFLVDGRTFAYYLSDYRGNGITGVCCRLRSGKTPKPVLSAMSPWFNPTSGALNGWLGLRLDRSAIDWGDVFDLVQGSYLRVAPLSTEL</sequence>
<evidence type="ECO:0000313" key="1">
    <source>
        <dbReference type="EMBL" id="AXC14042.1"/>
    </source>
</evidence>
<dbReference type="InterPro" id="IPR038056">
    <property type="entry name" value="YjbR-like_sf"/>
</dbReference>
<organism evidence="1 2">
    <name type="scientific">Acidisarcina polymorpha</name>
    <dbReference type="NCBI Taxonomy" id="2211140"/>
    <lineage>
        <taxon>Bacteria</taxon>
        <taxon>Pseudomonadati</taxon>
        <taxon>Acidobacteriota</taxon>
        <taxon>Terriglobia</taxon>
        <taxon>Terriglobales</taxon>
        <taxon>Acidobacteriaceae</taxon>
        <taxon>Acidisarcina</taxon>
    </lineage>
</organism>
<reference evidence="1 2" key="1">
    <citation type="journal article" date="2018" name="Front. Microbiol.">
        <title>Hydrolytic Capabilities as a Key to Environmental Success: Chitinolytic and Cellulolytic Acidobacteria From Acidic Sub-arctic Soils and Boreal Peatlands.</title>
        <authorList>
            <person name="Belova S.E."/>
            <person name="Ravin N.V."/>
            <person name="Pankratov T.A."/>
            <person name="Rakitin A.L."/>
            <person name="Ivanova A.A."/>
            <person name="Beletsky A.V."/>
            <person name="Mardanov A.V."/>
            <person name="Sinninghe Damste J.S."/>
            <person name="Dedysh S.N."/>
        </authorList>
    </citation>
    <scope>NUCLEOTIDE SEQUENCE [LARGE SCALE GENOMIC DNA]</scope>
    <source>
        <strain evidence="1 2">SBC82</strain>
    </source>
</reference>
<gene>
    <name evidence="1" type="ORF">ACPOL_4776</name>
</gene>
<dbReference type="EMBL" id="CP030840">
    <property type="protein sequence ID" value="AXC14042.1"/>
    <property type="molecule type" value="Genomic_DNA"/>
</dbReference>
<dbReference type="AlphaFoldDB" id="A0A2Z5G4G9"/>
<dbReference type="RefSeq" id="WP_114208905.1">
    <property type="nucleotide sequence ID" value="NZ_CP030840.1"/>
</dbReference>
<dbReference type="KEGG" id="abas:ACPOL_4776"/>
<protein>
    <submittedName>
        <fullName evidence="1">Uncharacterized protein</fullName>
    </submittedName>
</protein>
<evidence type="ECO:0000313" key="2">
    <source>
        <dbReference type="Proteomes" id="UP000253606"/>
    </source>
</evidence>
<accession>A0A2Z5G4G9</accession>
<dbReference type="OrthoDB" id="277063at2"/>